<dbReference type="OrthoDB" id="3399180at2"/>
<evidence type="ECO:0000313" key="2">
    <source>
        <dbReference type="EMBL" id="REK84319.1"/>
    </source>
</evidence>
<evidence type="ECO:0000313" key="3">
    <source>
        <dbReference type="Proteomes" id="UP000262477"/>
    </source>
</evidence>
<dbReference type="GO" id="GO:0016740">
    <property type="term" value="F:transferase activity"/>
    <property type="evidence" value="ECO:0007669"/>
    <property type="project" value="UniProtKB-KW"/>
</dbReference>
<dbReference type="InterPro" id="IPR027417">
    <property type="entry name" value="P-loop_NTPase"/>
</dbReference>
<dbReference type="SUPFAM" id="SSF52540">
    <property type="entry name" value="P-loop containing nucleoside triphosphate hydrolases"/>
    <property type="match status" value="1"/>
</dbReference>
<keyword evidence="3" id="KW-1185">Reference proteome</keyword>
<keyword evidence="2" id="KW-0808">Transferase</keyword>
<accession>A0A371PPU9</accession>
<evidence type="ECO:0000256" key="1">
    <source>
        <dbReference type="SAM" id="MobiDB-lite"/>
    </source>
</evidence>
<dbReference type="EMBL" id="QUAC01000486">
    <property type="protein sequence ID" value="REK84319.1"/>
    <property type="molecule type" value="Genomic_DNA"/>
</dbReference>
<gene>
    <name evidence="2" type="ORF">DY245_43700</name>
</gene>
<proteinExistence type="predicted"/>
<dbReference type="Pfam" id="PF13469">
    <property type="entry name" value="Sulfotransfer_3"/>
    <property type="match status" value="1"/>
</dbReference>
<feature type="region of interest" description="Disordered" evidence="1">
    <location>
        <begin position="1"/>
        <end position="24"/>
    </location>
</feature>
<dbReference type="Proteomes" id="UP000262477">
    <property type="component" value="Unassembled WGS sequence"/>
</dbReference>
<name>A0A371PPU9_STRIH</name>
<organism evidence="2 3">
    <name type="scientific">Streptomyces inhibens</name>
    <dbReference type="NCBI Taxonomy" id="2293571"/>
    <lineage>
        <taxon>Bacteria</taxon>
        <taxon>Bacillati</taxon>
        <taxon>Actinomycetota</taxon>
        <taxon>Actinomycetes</taxon>
        <taxon>Kitasatosporales</taxon>
        <taxon>Streptomycetaceae</taxon>
        <taxon>Streptomyces</taxon>
    </lineage>
</organism>
<reference evidence="2 3" key="1">
    <citation type="submission" date="2018-08" db="EMBL/GenBank/DDBJ databases">
        <title>Streptomyces NEAU-D10 sp. nov., a novel Actinomycete isolated from soil.</title>
        <authorList>
            <person name="Jin L."/>
        </authorList>
    </citation>
    <scope>NUCLEOTIDE SEQUENCE [LARGE SCALE GENOMIC DNA]</scope>
    <source>
        <strain evidence="2 3">NEAU-D10</strain>
    </source>
</reference>
<sequence length="272" mass="29436">MAPEPTAGRTRGSRSGCARSSPYRAGRPEPICCTTCTTQLRGGSMQLLICGIHRSGTSAVAHMLSESCRRTLLEDPDWAMTGRLVDVTAPAEELARWDILKCPRMTEVLPAALDAYPQARAAVMVRDPRDVLCSILEKVNAGMPTRMLEFSRLGVSETGAAGFAQAYVTYARTILSARAAAGAERVHLIRYEQFWTDRPAGIAALAAWLGWTSDREVCESIQSRQLGPFHTKHPGDQSIKGAGRWRTELSGADQAALGPALDAYTSLCEAAR</sequence>
<comment type="caution">
    <text evidence="2">The sequence shown here is derived from an EMBL/GenBank/DDBJ whole genome shotgun (WGS) entry which is preliminary data.</text>
</comment>
<protein>
    <submittedName>
        <fullName evidence="2">Sulfotransferase</fullName>
    </submittedName>
</protein>
<dbReference type="Gene3D" id="3.40.50.300">
    <property type="entry name" value="P-loop containing nucleotide triphosphate hydrolases"/>
    <property type="match status" value="1"/>
</dbReference>
<dbReference type="AlphaFoldDB" id="A0A371PPU9"/>